<feature type="signal peptide" evidence="9">
    <location>
        <begin position="1"/>
        <end position="18"/>
    </location>
</feature>
<evidence type="ECO:0000313" key="12">
    <source>
        <dbReference type="Proteomes" id="UP000094455"/>
    </source>
</evidence>
<name>A0A1E3NJZ3_9ASCO</name>
<feature type="chain" id="PRO_5009133407" description="J domain-containing protein" evidence="9">
    <location>
        <begin position="19"/>
        <end position="386"/>
    </location>
</feature>
<keyword evidence="1 8" id="KW-0812">Transmembrane</keyword>
<evidence type="ECO:0000313" key="11">
    <source>
        <dbReference type="EMBL" id="ODQ46462.1"/>
    </source>
</evidence>
<proteinExistence type="predicted"/>
<keyword evidence="12" id="KW-1185">Reference proteome</keyword>
<evidence type="ECO:0000256" key="5">
    <source>
        <dbReference type="ARBA" id="ARBA00037847"/>
    </source>
</evidence>
<dbReference type="RefSeq" id="XP_019017575.1">
    <property type="nucleotide sequence ID" value="XM_019159799.1"/>
</dbReference>
<feature type="coiled-coil region" evidence="6">
    <location>
        <begin position="265"/>
        <end position="305"/>
    </location>
</feature>
<feature type="domain" description="J" evidence="10">
    <location>
        <begin position="47"/>
        <end position="117"/>
    </location>
</feature>
<evidence type="ECO:0000259" key="10">
    <source>
        <dbReference type="PROSITE" id="PS50076"/>
    </source>
</evidence>
<dbReference type="Gene3D" id="1.10.287.110">
    <property type="entry name" value="DnaJ domain"/>
    <property type="match status" value="1"/>
</dbReference>
<keyword evidence="6" id="KW-0175">Coiled coil</keyword>
<dbReference type="Pfam" id="PF00226">
    <property type="entry name" value="DnaJ"/>
    <property type="match status" value="1"/>
</dbReference>
<keyword evidence="2 9" id="KW-0732">Signal</keyword>
<evidence type="ECO:0000256" key="8">
    <source>
        <dbReference type="SAM" id="Phobius"/>
    </source>
</evidence>
<gene>
    <name evidence="11" type="ORF">PICMEDRAFT_11460</name>
</gene>
<dbReference type="GeneID" id="30176486"/>
<protein>
    <recommendedName>
        <fullName evidence="10">J domain-containing protein</fullName>
    </recommendedName>
</protein>
<dbReference type="Proteomes" id="UP000094455">
    <property type="component" value="Unassembled WGS sequence"/>
</dbReference>
<evidence type="ECO:0000256" key="3">
    <source>
        <dbReference type="ARBA" id="ARBA00022989"/>
    </source>
</evidence>
<dbReference type="SUPFAM" id="SSF46565">
    <property type="entry name" value="Chaperone J-domain"/>
    <property type="match status" value="1"/>
</dbReference>
<evidence type="ECO:0000256" key="4">
    <source>
        <dbReference type="ARBA" id="ARBA00023136"/>
    </source>
</evidence>
<dbReference type="InterPro" id="IPR052606">
    <property type="entry name" value="DnaJ_domain_protein"/>
</dbReference>
<dbReference type="EMBL" id="KV454003">
    <property type="protein sequence ID" value="ODQ46462.1"/>
    <property type="molecule type" value="Genomic_DNA"/>
</dbReference>
<dbReference type="CDD" id="cd06257">
    <property type="entry name" value="DnaJ"/>
    <property type="match status" value="1"/>
</dbReference>
<dbReference type="SMART" id="SM00271">
    <property type="entry name" value="DnaJ"/>
    <property type="match status" value="1"/>
</dbReference>
<accession>A0A1E3NJZ3</accession>
<evidence type="ECO:0000256" key="6">
    <source>
        <dbReference type="SAM" id="Coils"/>
    </source>
</evidence>
<evidence type="ECO:0000256" key="7">
    <source>
        <dbReference type="SAM" id="MobiDB-lite"/>
    </source>
</evidence>
<dbReference type="PROSITE" id="PS50076">
    <property type="entry name" value="DNAJ_2"/>
    <property type="match status" value="1"/>
</dbReference>
<dbReference type="PRINTS" id="PR00625">
    <property type="entry name" value="JDOMAIN"/>
</dbReference>
<keyword evidence="3 8" id="KW-1133">Transmembrane helix</keyword>
<evidence type="ECO:0000256" key="9">
    <source>
        <dbReference type="SAM" id="SignalP"/>
    </source>
</evidence>
<keyword evidence="4 8" id="KW-0472">Membrane</keyword>
<sequence>MQHLRFVYLLLLAGLALAYFSPTQLEILDLHYKIQPKQASKSADNRTFYSLLSISPSTPEDQLERAYRKLSRKWHPDKFVMAEPKERRRAERKFETLSLIISILRDVDRRKSYDYFLKNGFPVWDESKARYVFQNRFKPNFTLVLVFLAVLTSIGQMIILKLNRSQKNKRVEQILRDVRWKADNMNRSSADPNKVMELPDDYELDSNFSGYSVDDKLVTYCGKVFIVKPDRSVLLYNDEDFNAEDQQSMNDLTKQIVESGHFNLAGFQKKEMNRKERRYAEKQNKKEAQSEIDNVISNLVRFQEDDSGLKVTDLYLVKAVLKLWSISVGQLFGKSSPASAKEAVVTEEQVIDTETESHNTPLQDNAENADGKKVLSSGKVLRSRKR</sequence>
<reference evidence="11 12" key="1">
    <citation type="journal article" date="2016" name="Proc. Natl. Acad. Sci. U.S.A.">
        <title>Comparative genomics of biotechnologically important yeasts.</title>
        <authorList>
            <person name="Riley R."/>
            <person name="Haridas S."/>
            <person name="Wolfe K.H."/>
            <person name="Lopes M.R."/>
            <person name="Hittinger C.T."/>
            <person name="Goeker M."/>
            <person name="Salamov A.A."/>
            <person name="Wisecaver J.H."/>
            <person name="Long T.M."/>
            <person name="Calvey C.H."/>
            <person name="Aerts A.L."/>
            <person name="Barry K.W."/>
            <person name="Choi C."/>
            <person name="Clum A."/>
            <person name="Coughlan A.Y."/>
            <person name="Deshpande S."/>
            <person name="Douglass A.P."/>
            <person name="Hanson S.J."/>
            <person name="Klenk H.-P."/>
            <person name="LaButti K.M."/>
            <person name="Lapidus A."/>
            <person name="Lindquist E.A."/>
            <person name="Lipzen A.M."/>
            <person name="Meier-Kolthoff J.P."/>
            <person name="Ohm R.A."/>
            <person name="Otillar R.P."/>
            <person name="Pangilinan J.L."/>
            <person name="Peng Y."/>
            <person name="Rokas A."/>
            <person name="Rosa C.A."/>
            <person name="Scheuner C."/>
            <person name="Sibirny A.A."/>
            <person name="Slot J.C."/>
            <person name="Stielow J.B."/>
            <person name="Sun H."/>
            <person name="Kurtzman C.P."/>
            <person name="Blackwell M."/>
            <person name="Grigoriev I.V."/>
            <person name="Jeffries T.W."/>
        </authorList>
    </citation>
    <scope>NUCLEOTIDE SEQUENCE [LARGE SCALE GENOMIC DNA]</scope>
    <source>
        <strain evidence="11 12">NRRL Y-2026</strain>
    </source>
</reference>
<dbReference type="GO" id="GO:0012505">
    <property type="term" value="C:endomembrane system"/>
    <property type="evidence" value="ECO:0007669"/>
    <property type="project" value="UniProtKB-SubCell"/>
</dbReference>
<dbReference type="PANTHER" id="PTHR44653:SF2">
    <property type="entry name" value="DNAJ HOMOLOG SUBFAMILY C MEMBER 1"/>
    <property type="match status" value="1"/>
</dbReference>
<organism evidence="11 12">
    <name type="scientific">Pichia membranifaciens NRRL Y-2026</name>
    <dbReference type="NCBI Taxonomy" id="763406"/>
    <lineage>
        <taxon>Eukaryota</taxon>
        <taxon>Fungi</taxon>
        <taxon>Dikarya</taxon>
        <taxon>Ascomycota</taxon>
        <taxon>Saccharomycotina</taxon>
        <taxon>Pichiomycetes</taxon>
        <taxon>Pichiales</taxon>
        <taxon>Pichiaceae</taxon>
        <taxon>Pichia</taxon>
    </lineage>
</organism>
<feature type="region of interest" description="Disordered" evidence="7">
    <location>
        <begin position="349"/>
        <end position="386"/>
    </location>
</feature>
<dbReference type="OrthoDB" id="413400at2759"/>
<dbReference type="InterPro" id="IPR001623">
    <property type="entry name" value="DnaJ_domain"/>
</dbReference>
<comment type="subcellular location">
    <subcellularLocation>
        <location evidence="5">Endomembrane system</location>
        <topology evidence="5">Single-pass membrane protein</topology>
    </subcellularLocation>
</comment>
<dbReference type="InterPro" id="IPR036869">
    <property type="entry name" value="J_dom_sf"/>
</dbReference>
<evidence type="ECO:0000256" key="2">
    <source>
        <dbReference type="ARBA" id="ARBA00022729"/>
    </source>
</evidence>
<dbReference type="STRING" id="763406.A0A1E3NJZ3"/>
<dbReference type="AlphaFoldDB" id="A0A1E3NJZ3"/>
<feature type="transmembrane region" description="Helical" evidence="8">
    <location>
        <begin position="141"/>
        <end position="160"/>
    </location>
</feature>
<evidence type="ECO:0000256" key="1">
    <source>
        <dbReference type="ARBA" id="ARBA00022692"/>
    </source>
</evidence>
<dbReference type="PANTHER" id="PTHR44653">
    <property type="entry name" value="DNAJ HOMOLOG SUBFAMILY C MEMBER 1"/>
    <property type="match status" value="1"/>
</dbReference>